<feature type="region of interest" description="Disordered" evidence="1">
    <location>
        <begin position="1"/>
        <end position="25"/>
    </location>
</feature>
<organism evidence="2 3">
    <name type="scientific">Setaria digitata</name>
    <dbReference type="NCBI Taxonomy" id="48799"/>
    <lineage>
        <taxon>Eukaryota</taxon>
        <taxon>Metazoa</taxon>
        <taxon>Ecdysozoa</taxon>
        <taxon>Nematoda</taxon>
        <taxon>Chromadorea</taxon>
        <taxon>Rhabditida</taxon>
        <taxon>Spirurina</taxon>
        <taxon>Spiruromorpha</taxon>
        <taxon>Filarioidea</taxon>
        <taxon>Setariidae</taxon>
        <taxon>Setaria</taxon>
    </lineage>
</organism>
<evidence type="ECO:0000313" key="2">
    <source>
        <dbReference type="Proteomes" id="UP000887581"/>
    </source>
</evidence>
<name>A0A915PBB5_9BILA</name>
<proteinExistence type="predicted"/>
<dbReference type="Proteomes" id="UP000887581">
    <property type="component" value="Unplaced"/>
</dbReference>
<protein>
    <submittedName>
        <fullName evidence="3">Uncharacterized protein</fullName>
    </submittedName>
</protein>
<evidence type="ECO:0000256" key="1">
    <source>
        <dbReference type="SAM" id="MobiDB-lite"/>
    </source>
</evidence>
<keyword evidence="2" id="KW-1185">Reference proteome</keyword>
<dbReference type="AlphaFoldDB" id="A0A915PBB5"/>
<reference evidence="3" key="1">
    <citation type="submission" date="2022-11" db="UniProtKB">
        <authorList>
            <consortium name="WormBaseParasite"/>
        </authorList>
    </citation>
    <scope>IDENTIFICATION</scope>
</reference>
<accession>A0A915PBB5</accession>
<evidence type="ECO:0000313" key="3">
    <source>
        <dbReference type="WBParaSite" id="sdigi.contig1.g36.t1"/>
    </source>
</evidence>
<sequence>MRKVEKGQRVVSSCPSASHLDDSATVCNVRGDGENIYRKSKHRFLKEEMEMKLGNLAGSLDAADMEAMAVIVTDDDIERVSVIMSDSGSESKMYSSHKPRFIN</sequence>
<dbReference type="WBParaSite" id="sdigi.contig1.g36.t1">
    <property type="protein sequence ID" value="sdigi.contig1.g36.t1"/>
    <property type="gene ID" value="sdigi.contig1.g36"/>
</dbReference>